<protein>
    <submittedName>
        <fullName evidence="6">Bile acid:Na+ symporter, BASS family</fullName>
    </submittedName>
</protein>
<keyword evidence="2 5" id="KW-0812">Transmembrane</keyword>
<dbReference type="GO" id="GO:0016020">
    <property type="term" value="C:membrane"/>
    <property type="evidence" value="ECO:0007669"/>
    <property type="project" value="UniProtKB-SubCell"/>
</dbReference>
<accession>A0A285NHN2</accession>
<feature type="transmembrane region" description="Helical" evidence="5">
    <location>
        <begin position="234"/>
        <end position="256"/>
    </location>
</feature>
<sequence length="298" mass="31204">MNTPLIPLGLAIIMITVGLSVQMQDFRALRKHMSAVSAGLIAQVLILPMLALSIGLVLKLDPVYAIGLVVLAAAPGGITSNFLSVLARGKVALSVSLTVLTNMLAFVTIPVVLSITLLAIAEPSLGEQSTQSLFALPFGRMVIGVLVISALPLALGMTIRHFFPDFSGRIVRQARFVASAIFGAIVVTSFVTEWGSISSHWSVVGPAVILLNCLSIGSALIMSRFFSLTASEAITIAVECGLQNVALALVICQLLLGNSALMVPASIYALVMNISILGLIYIGQSLIKPGTARPVDTL</sequence>
<keyword evidence="7" id="KW-1185">Reference proteome</keyword>
<evidence type="ECO:0000256" key="5">
    <source>
        <dbReference type="SAM" id="Phobius"/>
    </source>
</evidence>
<feature type="transmembrane region" description="Helical" evidence="5">
    <location>
        <begin position="35"/>
        <end position="58"/>
    </location>
</feature>
<reference evidence="6 7" key="1">
    <citation type="submission" date="2017-09" db="EMBL/GenBank/DDBJ databases">
        <authorList>
            <person name="Ehlers B."/>
            <person name="Leendertz F.H."/>
        </authorList>
    </citation>
    <scope>NUCLEOTIDE SEQUENCE [LARGE SCALE GENOMIC DNA]</scope>
    <source>
        <strain evidence="6 7">DSM 18289</strain>
    </source>
</reference>
<dbReference type="InterPro" id="IPR002657">
    <property type="entry name" value="BilAc:Na_symport/Acr3"/>
</dbReference>
<feature type="transmembrane region" description="Helical" evidence="5">
    <location>
        <begin position="64"/>
        <end position="87"/>
    </location>
</feature>
<dbReference type="OrthoDB" id="9806785at2"/>
<organism evidence="6 7">
    <name type="scientific">Cohaesibacter gelatinilyticus</name>
    <dbReference type="NCBI Taxonomy" id="372072"/>
    <lineage>
        <taxon>Bacteria</taxon>
        <taxon>Pseudomonadati</taxon>
        <taxon>Pseudomonadota</taxon>
        <taxon>Alphaproteobacteria</taxon>
        <taxon>Hyphomicrobiales</taxon>
        <taxon>Cohaesibacteraceae</taxon>
    </lineage>
</organism>
<dbReference type="Pfam" id="PF01758">
    <property type="entry name" value="SBF"/>
    <property type="match status" value="1"/>
</dbReference>
<feature type="transmembrane region" description="Helical" evidence="5">
    <location>
        <begin position="133"/>
        <end position="155"/>
    </location>
</feature>
<feature type="transmembrane region" description="Helical" evidence="5">
    <location>
        <begin position="99"/>
        <end position="121"/>
    </location>
</feature>
<feature type="transmembrane region" description="Helical" evidence="5">
    <location>
        <begin position="176"/>
        <end position="197"/>
    </location>
</feature>
<dbReference type="AlphaFoldDB" id="A0A285NHN2"/>
<comment type="subcellular location">
    <subcellularLocation>
        <location evidence="1">Membrane</location>
        <topology evidence="1">Multi-pass membrane protein</topology>
    </subcellularLocation>
</comment>
<evidence type="ECO:0000256" key="2">
    <source>
        <dbReference type="ARBA" id="ARBA00022692"/>
    </source>
</evidence>
<dbReference type="InterPro" id="IPR038770">
    <property type="entry name" value="Na+/solute_symporter_sf"/>
</dbReference>
<evidence type="ECO:0000313" key="6">
    <source>
        <dbReference type="EMBL" id="SNZ07171.1"/>
    </source>
</evidence>
<evidence type="ECO:0000256" key="3">
    <source>
        <dbReference type="ARBA" id="ARBA00022989"/>
    </source>
</evidence>
<proteinExistence type="predicted"/>
<dbReference type="RefSeq" id="WP_141401173.1">
    <property type="nucleotide sequence ID" value="NZ_OBEL01000001.1"/>
</dbReference>
<dbReference type="InterPro" id="IPR004710">
    <property type="entry name" value="Bilac:Na_transpt"/>
</dbReference>
<dbReference type="Proteomes" id="UP000219439">
    <property type="component" value="Unassembled WGS sequence"/>
</dbReference>
<dbReference type="EMBL" id="OBEL01000001">
    <property type="protein sequence ID" value="SNZ07171.1"/>
    <property type="molecule type" value="Genomic_DNA"/>
</dbReference>
<name>A0A285NHN2_9HYPH</name>
<keyword evidence="4 5" id="KW-0472">Membrane</keyword>
<feature type="transmembrane region" description="Helical" evidence="5">
    <location>
        <begin position="203"/>
        <end position="222"/>
    </location>
</feature>
<feature type="transmembrane region" description="Helical" evidence="5">
    <location>
        <begin position="262"/>
        <end position="283"/>
    </location>
</feature>
<feature type="transmembrane region" description="Helical" evidence="5">
    <location>
        <begin position="6"/>
        <end position="23"/>
    </location>
</feature>
<evidence type="ECO:0000256" key="1">
    <source>
        <dbReference type="ARBA" id="ARBA00004141"/>
    </source>
</evidence>
<dbReference type="PANTHER" id="PTHR10361:SF24">
    <property type="entry name" value="P3 PROTEIN"/>
    <property type="match status" value="1"/>
</dbReference>
<evidence type="ECO:0000256" key="4">
    <source>
        <dbReference type="ARBA" id="ARBA00023136"/>
    </source>
</evidence>
<dbReference type="Gene3D" id="1.20.1530.20">
    <property type="match status" value="1"/>
</dbReference>
<dbReference type="PANTHER" id="PTHR10361">
    <property type="entry name" value="SODIUM-BILE ACID COTRANSPORTER"/>
    <property type="match status" value="1"/>
</dbReference>
<gene>
    <name evidence="6" type="ORF">SAMN06265368_0693</name>
</gene>
<keyword evidence="3 5" id="KW-1133">Transmembrane helix</keyword>
<evidence type="ECO:0000313" key="7">
    <source>
        <dbReference type="Proteomes" id="UP000219439"/>
    </source>
</evidence>